<dbReference type="EMBL" id="CM001403">
    <property type="protein sequence ID" value="EHQ29518.1"/>
    <property type="molecule type" value="Genomic_DNA"/>
</dbReference>
<evidence type="ECO:0000313" key="1">
    <source>
        <dbReference type="EMBL" id="EHQ29518.1"/>
    </source>
</evidence>
<dbReference type="InterPro" id="IPR012349">
    <property type="entry name" value="Split_barrel_FMN-bd"/>
</dbReference>
<dbReference type="eggNOG" id="COG3467">
    <property type="taxonomic scope" value="Bacteria"/>
</dbReference>
<dbReference type="OrthoDB" id="9794935at2"/>
<proteinExistence type="predicted"/>
<dbReference type="STRING" id="714943.Mucpa_5446"/>
<dbReference type="SUPFAM" id="SSF50475">
    <property type="entry name" value="FMN-binding split barrel"/>
    <property type="match status" value="1"/>
</dbReference>
<dbReference type="Pfam" id="PF12900">
    <property type="entry name" value="Pyridox_ox_2"/>
    <property type="match status" value="1"/>
</dbReference>
<dbReference type="Gene3D" id="2.30.110.10">
    <property type="entry name" value="Electron Transport, Fmn-binding Protein, Chain A"/>
    <property type="match status" value="1"/>
</dbReference>
<dbReference type="PANTHER" id="PTHR34071:SF2">
    <property type="entry name" value="FLAVIN-NUCLEOTIDE-BINDING PROTEIN"/>
    <property type="match status" value="1"/>
</dbReference>
<dbReference type="HOGENOM" id="CLU_067890_3_1_10"/>
<keyword evidence="2" id="KW-1185">Reference proteome</keyword>
<dbReference type="AlphaFoldDB" id="H1YAQ9"/>
<organism evidence="1 2">
    <name type="scientific">Mucilaginibacter paludis DSM 18603</name>
    <dbReference type="NCBI Taxonomy" id="714943"/>
    <lineage>
        <taxon>Bacteria</taxon>
        <taxon>Pseudomonadati</taxon>
        <taxon>Bacteroidota</taxon>
        <taxon>Sphingobacteriia</taxon>
        <taxon>Sphingobacteriales</taxon>
        <taxon>Sphingobacteriaceae</taxon>
        <taxon>Mucilaginibacter</taxon>
    </lineage>
</organism>
<gene>
    <name evidence="1" type="ORF">Mucpa_5446</name>
</gene>
<dbReference type="Proteomes" id="UP000002774">
    <property type="component" value="Chromosome"/>
</dbReference>
<accession>H1YAQ9</accession>
<dbReference type="PANTHER" id="PTHR34071">
    <property type="entry name" value="5-NITROIMIDAZOLE ANTIBIOTICS RESISTANCE PROTEIN, NIMA-FAMILY-RELATED PROTEIN-RELATED"/>
    <property type="match status" value="1"/>
</dbReference>
<name>H1YAQ9_9SPHI</name>
<evidence type="ECO:0000313" key="2">
    <source>
        <dbReference type="Proteomes" id="UP000002774"/>
    </source>
</evidence>
<protein>
    <submittedName>
        <fullName evidence="1">Pyridoxamine 5'-phosphate oxidase-related FMN-binding protein</fullName>
    </submittedName>
</protein>
<sequence length="149" mass="17291">MLGELTEQQIERLLKQQITGRIACTDGHTPYIVPINYVYDGKNIRCHSVPGKKIDMMRNNPVVCFQVDDIANIFHWQSVVAWGRFEEITMMTEKEHTMQALTKRIMSFCDTETDHTSHALTDNEEDIGTKIELIFFKIVLIKKTGRFEI</sequence>
<dbReference type="InterPro" id="IPR024747">
    <property type="entry name" value="Pyridox_Oxase-rel"/>
</dbReference>
<reference evidence="1" key="1">
    <citation type="submission" date="2011-09" db="EMBL/GenBank/DDBJ databases">
        <title>The permanent draft genome of Mucilaginibacter paludis DSM 18603.</title>
        <authorList>
            <consortium name="US DOE Joint Genome Institute (JGI-PGF)"/>
            <person name="Lucas S."/>
            <person name="Han J."/>
            <person name="Lapidus A."/>
            <person name="Bruce D."/>
            <person name="Goodwin L."/>
            <person name="Pitluck S."/>
            <person name="Peters L."/>
            <person name="Kyrpides N."/>
            <person name="Mavromatis K."/>
            <person name="Ivanova N."/>
            <person name="Mikhailova N."/>
            <person name="Held B."/>
            <person name="Detter J.C."/>
            <person name="Tapia R."/>
            <person name="Han C."/>
            <person name="Land M."/>
            <person name="Hauser L."/>
            <person name="Markowitz V."/>
            <person name="Cheng J.-F."/>
            <person name="Hugenholtz P."/>
            <person name="Woyke T."/>
            <person name="Wu D."/>
            <person name="Tindall B."/>
            <person name="Brambilla E."/>
            <person name="Klenk H.-P."/>
            <person name="Eisen J.A."/>
        </authorList>
    </citation>
    <scope>NUCLEOTIDE SEQUENCE [LARGE SCALE GENOMIC DNA]</scope>
    <source>
        <strain evidence="1">DSM 18603</strain>
    </source>
</reference>